<dbReference type="PANTHER" id="PTHR42837">
    <property type="entry name" value="REGULATOR OF SIGMA-E PROTEASE RSEP"/>
    <property type="match status" value="1"/>
</dbReference>
<keyword evidence="10 11" id="KW-0472">Membrane</keyword>
<feature type="transmembrane region" description="Helical" evidence="11">
    <location>
        <begin position="634"/>
        <end position="667"/>
    </location>
</feature>
<comment type="similarity">
    <text evidence="3">Belongs to the peptidase M50B family.</text>
</comment>
<evidence type="ECO:0000256" key="10">
    <source>
        <dbReference type="ARBA" id="ARBA00023136"/>
    </source>
</evidence>
<evidence type="ECO:0000313" key="14">
    <source>
        <dbReference type="Proteomes" id="UP000541810"/>
    </source>
</evidence>
<keyword evidence="8 11" id="KW-1133">Transmembrane helix</keyword>
<accession>A0A7X0LJR4</accession>
<dbReference type="GO" id="GO:0016020">
    <property type="term" value="C:membrane"/>
    <property type="evidence" value="ECO:0007669"/>
    <property type="project" value="UniProtKB-SubCell"/>
</dbReference>
<keyword evidence="7" id="KW-0862">Zinc</keyword>
<evidence type="ECO:0000256" key="1">
    <source>
        <dbReference type="ARBA" id="ARBA00001947"/>
    </source>
</evidence>
<dbReference type="SMART" id="SM00228">
    <property type="entry name" value="PDZ"/>
    <property type="match status" value="3"/>
</dbReference>
<feature type="transmembrane region" description="Helical" evidence="11">
    <location>
        <begin position="6"/>
        <end position="26"/>
    </location>
</feature>
<dbReference type="EMBL" id="JACHGY010000001">
    <property type="protein sequence ID" value="MBB6428223.1"/>
    <property type="molecule type" value="Genomic_DNA"/>
</dbReference>
<keyword evidence="6 13" id="KW-0378">Hydrolase</keyword>
<keyword evidence="4 13" id="KW-0645">Protease</keyword>
<reference evidence="13 14" key="1">
    <citation type="submission" date="2020-08" db="EMBL/GenBank/DDBJ databases">
        <title>Genomic Encyclopedia of Type Strains, Phase IV (KMG-IV): sequencing the most valuable type-strain genomes for metagenomic binning, comparative biology and taxonomic classification.</title>
        <authorList>
            <person name="Goeker M."/>
        </authorList>
    </citation>
    <scope>NUCLEOTIDE SEQUENCE [LARGE SCALE GENOMIC DNA]</scope>
    <source>
        <strain evidence="13 14">DSM 103725</strain>
    </source>
</reference>
<dbReference type="CDD" id="cd06163">
    <property type="entry name" value="S2P-M50_PDZ_RseP-like"/>
    <property type="match status" value="1"/>
</dbReference>
<dbReference type="GO" id="GO:0004222">
    <property type="term" value="F:metalloendopeptidase activity"/>
    <property type="evidence" value="ECO:0007669"/>
    <property type="project" value="InterPro"/>
</dbReference>
<dbReference type="InterPro" id="IPR041489">
    <property type="entry name" value="PDZ_6"/>
</dbReference>
<dbReference type="Gene3D" id="2.30.42.10">
    <property type="match status" value="2"/>
</dbReference>
<gene>
    <name evidence="13" type="ORF">HNQ40_000029</name>
</gene>
<dbReference type="InterPro" id="IPR036034">
    <property type="entry name" value="PDZ_sf"/>
</dbReference>
<evidence type="ECO:0000256" key="6">
    <source>
        <dbReference type="ARBA" id="ARBA00022801"/>
    </source>
</evidence>
<dbReference type="InterPro" id="IPR008915">
    <property type="entry name" value="Peptidase_M50"/>
</dbReference>
<dbReference type="SUPFAM" id="SSF50156">
    <property type="entry name" value="PDZ domain-like"/>
    <property type="match status" value="3"/>
</dbReference>
<proteinExistence type="inferred from homology"/>
<evidence type="ECO:0000256" key="7">
    <source>
        <dbReference type="ARBA" id="ARBA00022833"/>
    </source>
</evidence>
<organism evidence="13 14">
    <name type="scientific">Algisphaera agarilytica</name>
    <dbReference type="NCBI Taxonomy" id="1385975"/>
    <lineage>
        <taxon>Bacteria</taxon>
        <taxon>Pseudomonadati</taxon>
        <taxon>Planctomycetota</taxon>
        <taxon>Phycisphaerae</taxon>
        <taxon>Phycisphaerales</taxon>
        <taxon>Phycisphaeraceae</taxon>
        <taxon>Algisphaera</taxon>
    </lineage>
</organism>
<evidence type="ECO:0000256" key="4">
    <source>
        <dbReference type="ARBA" id="ARBA00022670"/>
    </source>
</evidence>
<keyword evidence="9" id="KW-0482">Metalloprotease</keyword>
<feature type="transmembrane region" description="Helical" evidence="11">
    <location>
        <begin position="152"/>
        <end position="172"/>
    </location>
</feature>
<dbReference type="InterPro" id="IPR001478">
    <property type="entry name" value="PDZ"/>
</dbReference>
<evidence type="ECO:0000256" key="11">
    <source>
        <dbReference type="SAM" id="Phobius"/>
    </source>
</evidence>
<name>A0A7X0LJR4_9BACT</name>
<dbReference type="GO" id="GO:0006508">
    <property type="term" value="P:proteolysis"/>
    <property type="evidence" value="ECO:0007669"/>
    <property type="project" value="UniProtKB-KW"/>
</dbReference>
<comment type="subcellular location">
    <subcellularLocation>
        <location evidence="2">Membrane</location>
        <topology evidence="2">Multi-pass membrane protein</topology>
    </subcellularLocation>
</comment>
<dbReference type="Proteomes" id="UP000541810">
    <property type="component" value="Unassembled WGS sequence"/>
</dbReference>
<comment type="caution">
    <text evidence="13">The sequence shown here is derived from an EMBL/GenBank/DDBJ whole genome shotgun (WGS) entry which is preliminary data.</text>
</comment>
<evidence type="ECO:0000256" key="2">
    <source>
        <dbReference type="ARBA" id="ARBA00004141"/>
    </source>
</evidence>
<dbReference type="AlphaFoldDB" id="A0A7X0LJR4"/>
<dbReference type="Pfam" id="PF02163">
    <property type="entry name" value="Peptidase_M50"/>
    <property type="match status" value="2"/>
</dbReference>
<dbReference type="PANTHER" id="PTHR42837:SF2">
    <property type="entry name" value="MEMBRANE METALLOPROTEASE ARASP2, CHLOROPLASTIC-RELATED"/>
    <property type="match status" value="1"/>
</dbReference>
<protein>
    <submittedName>
        <fullName evidence="13">Regulator of sigma E protease</fullName>
        <ecNumber evidence="13">3.4.24.-</ecNumber>
    </submittedName>
</protein>
<keyword evidence="5 11" id="KW-0812">Transmembrane</keyword>
<evidence type="ECO:0000259" key="12">
    <source>
        <dbReference type="PROSITE" id="PS50106"/>
    </source>
</evidence>
<feature type="domain" description="PDZ" evidence="12">
    <location>
        <begin position="176"/>
        <end position="252"/>
    </location>
</feature>
<dbReference type="PROSITE" id="PS50106">
    <property type="entry name" value="PDZ"/>
    <property type="match status" value="1"/>
</dbReference>
<comment type="cofactor">
    <cofactor evidence="1">
        <name>Zn(2+)</name>
        <dbReference type="ChEBI" id="CHEBI:29105"/>
    </cofactor>
</comment>
<evidence type="ECO:0000256" key="9">
    <source>
        <dbReference type="ARBA" id="ARBA00023049"/>
    </source>
</evidence>
<dbReference type="Pfam" id="PF17820">
    <property type="entry name" value="PDZ_6"/>
    <property type="match status" value="1"/>
</dbReference>
<dbReference type="RefSeq" id="WP_184675177.1">
    <property type="nucleotide sequence ID" value="NZ_JACHGY010000001.1"/>
</dbReference>
<evidence type="ECO:0000256" key="8">
    <source>
        <dbReference type="ARBA" id="ARBA00022989"/>
    </source>
</evidence>
<evidence type="ECO:0000256" key="5">
    <source>
        <dbReference type="ARBA" id="ARBA00022692"/>
    </source>
</evidence>
<evidence type="ECO:0000313" key="13">
    <source>
        <dbReference type="EMBL" id="MBB6428223.1"/>
    </source>
</evidence>
<dbReference type="EC" id="3.4.24.-" evidence="13"/>
<sequence>MMSAIFSNNITAVIALILGFGFLIFVHELGHFAVAKWVGIRATQFAIGFGNAIVSYRKGIGFRAGGTEKEYIARALDALKEEGKSIDGLDEHKRNQMIMEKADELGLGETEYRWNTLPLGGYVKMLGQEDMDPSAQSDDPRSFNRKSIGARAAVISAGVIMNLIFGLIFFIICFQMGVKFPAAVVGGVEMDKPANTTYAEGHEGDPAYRGLEPGDVITHINGKPITDMAEVRIATALGKGGKPVEMTVDREGEAAPLTFNITAVASEANEGLLSAGIVPADTLTVGESRDSDRVGEAAVTKGSVFDGIGIEPGMVVASINSQPVENYGQFHRAFQGLESPQVEIGFGNSAGNAVVMANTLARPSLVRTKVGEDQVRNLLGLRPVTSIPGVSDDKPAKKAGVEPGDQLAQLGSLNWPAVEDIEDVVKGANGEALDIVVQRDGKLVDLGQVQPRRNLIGVNLAPATSLPRVASVIRGSVFDRAATDRPLPPGSRLIAVNDREVANWTEFQHAVSDSLRAEGQPANIELTFAINLGDQQSTETYNLALTETELGTLRETLAWLPPSGFALEPLMTTVKASSPIEATQIGIDKTGQFIQQTYITLLRLIQGTIGVKNLRGPVGIVDEGSKVAKQGMAYYLFFLGLISVNLAVLNFLPIPIVDGGLMVFLMIEKIKGSPASPKVQTAVALVGLVGLACVFLYVTFNDISRIVTG</sequence>
<feature type="transmembrane region" description="Helical" evidence="11">
    <location>
        <begin position="679"/>
        <end position="700"/>
    </location>
</feature>
<dbReference type="InterPro" id="IPR004387">
    <property type="entry name" value="Pept_M50_Zn"/>
</dbReference>
<keyword evidence="14" id="KW-1185">Reference proteome</keyword>
<evidence type="ECO:0000256" key="3">
    <source>
        <dbReference type="ARBA" id="ARBA00007931"/>
    </source>
</evidence>